<proteinExistence type="predicted"/>
<accession>A0A4Q9DLP9</accession>
<evidence type="ECO:0008006" key="3">
    <source>
        <dbReference type="Google" id="ProtNLM"/>
    </source>
</evidence>
<keyword evidence="2" id="KW-1185">Reference proteome</keyword>
<reference evidence="1 2" key="1">
    <citation type="submission" date="2019-02" db="EMBL/GenBank/DDBJ databases">
        <title>Paenibacillus sp. nov., isolated from surface-sterilized tissue of Thalictrum simplex L.</title>
        <authorList>
            <person name="Tuo L."/>
        </authorList>
    </citation>
    <scope>NUCLEOTIDE SEQUENCE [LARGE SCALE GENOMIC DNA]</scope>
    <source>
        <strain evidence="1 2">N2SHLJ1</strain>
    </source>
</reference>
<name>A0A4Q9DLP9_9BACL</name>
<dbReference type="EMBL" id="SIRE01000024">
    <property type="protein sequence ID" value="TBL72450.1"/>
    <property type="molecule type" value="Genomic_DNA"/>
</dbReference>
<evidence type="ECO:0000313" key="2">
    <source>
        <dbReference type="Proteomes" id="UP000293142"/>
    </source>
</evidence>
<comment type="caution">
    <text evidence="1">The sequence shown here is derived from an EMBL/GenBank/DDBJ whole genome shotgun (WGS) entry which is preliminary data.</text>
</comment>
<organism evidence="1 2">
    <name type="scientific">Paenibacillus thalictri</name>
    <dbReference type="NCBI Taxonomy" id="2527873"/>
    <lineage>
        <taxon>Bacteria</taxon>
        <taxon>Bacillati</taxon>
        <taxon>Bacillota</taxon>
        <taxon>Bacilli</taxon>
        <taxon>Bacillales</taxon>
        <taxon>Paenibacillaceae</taxon>
        <taxon>Paenibacillus</taxon>
    </lineage>
</organism>
<dbReference type="Proteomes" id="UP000293142">
    <property type="component" value="Unassembled WGS sequence"/>
</dbReference>
<protein>
    <recommendedName>
        <fullName evidence="3">Nucleotide-diphospho-sugar transferase domain-containing protein</fullName>
    </recommendedName>
</protein>
<dbReference type="AlphaFoldDB" id="A0A4Q9DLP9"/>
<dbReference type="OrthoDB" id="5323158at2"/>
<gene>
    <name evidence="1" type="ORF">EYB31_29155</name>
</gene>
<dbReference type="InterPro" id="IPR045499">
    <property type="entry name" value="DUF6492"/>
</dbReference>
<sequence length="258" mass="30087">MVIDVIIPAIEKDLGTLPLVIDSVRKHVTHTIGEIIVVSPESEKIKAMCARKNCRFVNENTVLPITKKDIRYSSAKWERSGWMYQQLLKLGSTKLTNRKFYLTIDADTILLRPHTFRANGKTVFFYRNWSQPEYFVTYRKLLGKKRSSSKSFVAHYMLFEKAKVVQLKKAIEARHQTPWYKAILNNFNRKKQFAFSEFETYGNFLHSQNPGQIKFKTWLNKSSGISTAQLTPGTVKKLSSKFRSISLHKRKWYARKAK</sequence>
<dbReference type="Pfam" id="PF20102">
    <property type="entry name" value="DUF6492"/>
    <property type="match status" value="1"/>
</dbReference>
<dbReference type="RefSeq" id="WP_131017019.1">
    <property type="nucleotide sequence ID" value="NZ_SIRE01000024.1"/>
</dbReference>
<evidence type="ECO:0000313" key="1">
    <source>
        <dbReference type="EMBL" id="TBL72450.1"/>
    </source>
</evidence>